<evidence type="ECO:0000259" key="3">
    <source>
        <dbReference type="Pfam" id="PF19408"/>
    </source>
</evidence>
<dbReference type="RefSeq" id="WP_408084516.1">
    <property type="nucleotide sequence ID" value="NZ_JBELPZ010000006.1"/>
</dbReference>
<name>A0ABW8YYN5_9FLAO</name>
<dbReference type="EMBL" id="JBELPZ010000006">
    <property type="protein sequence ID" value="MFL9844265.1"/>
    <property type="molecule type" value="Genomic_DNA"/>
</dbReference>
<accession>A0ABW8YYN5</accession>
<evidence type="ECO:0000259" key="2">
    <source>
        <dbReference type="Pfam" id="PF18962"/>
    </source>
</evidence>
<feature type="domain" description="Secretion system C-terminal sorting" evidence="2">
    <location>
        <begin position="562"/>
        <end position="633"/>
    </location>
</feature>
<dbReference type="InterPro" id="IPR026444">
    <property type="entry name" value="Secre_tail"/>
</dbReference>
<dbReference type="Pfam" id="PF19408">
    <property type="entry name" value="PKD_6"/>
    <property type="match status" value="1"/>
</dbReference>
<keyword evidence="5" id="KW-1185">Reference proteome</keyword>
<protein>
    <submittedName>
        <fullName evidence="4">T9SS type A sorting domain-containing protein</fullName>
    </submittedName>
</protein>
<dbReference type="Pfam" id="PF18962">
    <property type="entry name" value="Por_Secre_tail"/>
    <property type="match status" value="1"/>
</dbReference>
<evidence type="ECO:0000256" key="1">
    <source>
        <dbReference type="ARBA" id="ARBA00022729"/>
    </source>
</evidence>
<comment type="caution">
    <text evidence="4">The sequence shown here is derived from an EMBL/GenBank/DDBJ whole genome shotgun (WGS) entry which is preliminary data.</text>
</comment>
<keyword evidence="1" id="KW-0732">Signal</keyword>
<evidence type="ECO:0000313" key="5">
    <source>
        <dbReference type="Proteomes" id="UP001629156"/>
    </source>
</evidence>
<organism evidence="4 5">
    <name type="scientific">Flavobacterium rhizosphaerae</name>
    <dbReference type="NCBI Taxonomy" id="3163298"/>
    <lineage>
        <taxon>Bacteria</taxon>
        <taxon>Pseudomonadati</taxon>
        <taxon>Bacteroidota</taxon>
        <taxon>Flavobacteriia</taxon>
        <taxon>Flavobacteriales</taxon>
        <taxon>Flavobacteriaceae</taxon>
        <taxon>Flavobacterium</taxon>
    </lineage>
</organism>
<dbReference type="Proteomes" id="UP001629156">
    <property type="component" value="Unassembled WGS sequence"/>
</dbReference>
<proteinExistence type="predicted"/>
<gene>
    <name evidence="4" type="ORF">ABS766_07530</name>
</gene>
<reference evidence="4 5" key="1">
    <citation type="submission" date="2024-06" db="EMBL/GenBank/DDBJ databases">
        <authorList>
            <person name="Kaempfer P."/>
            <person name="Viver T."/>
        </authorList>
    </citation>
    <scope>NUCLEOTIDE SEQUENCE [LARGE SCALE GENOMIC DNA]</scope>
    <source>
        <strain evidence="4 5">ST-119</strain>
    </source>
</reference>
<sequence length="634" mass="65359">MQDGIGIDEYYWSIARQDDPTITLTNFYTSADKSSITVQIPAVLEGLWEIKCAYGRANPWDGNSIPFASHTTVVSKTVGALPSVPTWSAAPPTCMPTGTSSFSITANPGSVDSDFTYTWTIQGASWNLVQPSDASPDVTVNGIDNNPAILTLTIEGDCDPTIVTYNINRNFTSAIAITGATCVTAGSSNVYSLPVNAQINNTTWTLPSGWSINPIGSNTPRSIANISIPSGTPAGSYTITARSTECPSTAVSLVVNVRPATPTFVTTSGQSPTCVTRNGGPAVTYTVNPVAGATSYQWTFPTGWTPSTQTTTSPTISVTPGGTTASGVVSVVAIGAGGCNSTAATRIVNYTGVTPNSISASCWSIGVTGQTVITVANAPSPFYGTYTVTSSPAGLFSNYTVNATTGAITLNTTATATPGTYNLTITHVTGGTCPAAVATLPITVTGNSAVFNNPTITGGSFDPSPGGCDTYTVINATAGSTYQWFLNGSSTPVVANGTTVFFSPSGNALTLCGSGTAPTSVCVVVTNGSCRTRLCAPLVGTHSAARQGNPDNQQNVIKGVSIYPNPSNGDFVINIAAFADSASATISDATGKFIENYKLEQGENKIDRTELSEGTYIVTLIIDGKKESRQIIIK</sequence>
<dbReference type="InterPro" id="IPR045829">
    <property type="entry name" value="PKD_6"/>
</dbReference>
<feature type="domain" description="PKD-like" evidence="3">
    <location>
        <begin position="264"/>
        <end position="344"/>
    </location>
</feature>
<evidence type="ECO:0000313" key="4">
    <source>
        <dbReference type="EMBL" id="MFL9844265.1"/>
    </source>
</evidence>
<dbReference type="NCBIfam" id="TIGR04183">
    <property type="entry name" value="Por_Secre_tail"/>
    <property type="match status" value="1"/>
</dbReference>